<evidence type="ECO:0000313" key="5">
    <source>
        <dbReference type="EMBL" id="PZA05506.1"/>
    </source>
</evidence>
<evidence type="ECO:0000256" key="1">
    <source>
        <dbReference type="ARBA" id="ARBA00006638"/>
    </source>
</evidence>
<dbReference type="InterPro" id="IPR046768">
    <property type="entry name" value="ExoX-like_C"/>
</dbReference>
<protein>
    <recommendedName>
        <fullName evidence="4">Exodeoxyribonuclease X-like C-terminal domain-containing protein</fullName>
    </recommendedName>
</protein>
<evidence type="ECO:0000256" key="2">
    <source>
        <dbReference type="ARBA" id="ARBA00022763"/>
    </source>
</evidence>
<comment type="similarity">
    <text evidence="1">Belongs to the RAD52 family.</text>
</comment>
<gene>
    <name evidence="5" type="ORF">DNF10_01290</name>
</gene>
<evidence type="ECO:0000256" key="3">
    <source>
        <dbReference type="ARBA" id="ARBA00023204"/>
    </source>
</evidence>
<comment type="caution">
    <text evidence="5">The sequence shown here is derived from an EMBL/GenBank/DDBJ whole genome shotgun (WGS) entry which is preliminary data.</text>
</comment>
<keyword evidence="3" id="KW-0234">DNA repair</keyword>
<keyword evidence="2" id="KW-0227">DNA damage</keyword>
<dbReference type="Pfam" id="PF04098">
    <property type="entry name" value="Rad52_Rad22"/>
    <property type="match status" value="2"/>
</dbReference>
<dbReference type="AlphaFoldDB" id="A0A323U403"/>
<dbReference type="Pfam" id="PF20600">
    <property type="entry name" value="ExoX-like_C"/>
    <property type="match status" value="1"/>
</dbReference>
<dbReference type="EMBL" id="QKOC01000001">
    <property type="protein sequence ID" value="PZA05506.1"/>
    <property type="molecule type" value="Genomic_DNA"/>
</dbReference>
<name>A0A323U403_FUSNU</name>
<accession>A0A323U403</accession>
<sequence>MEIMKKLKEKFLENELEFRIGSMNSDKTMALALPYVQARAIQNRLDEVVGFNNWQVSYREINGGFICSLSLCIDGIWITKEDGAGMTDFESIKGGISNAFKRVAASGFGIGRYLYEFKKSWYPVKLQGKSYTFTIEPKLVAKGEVEDANEEKSTNMLTKRIILNFGKYRGDDLETVHDKDPKYINYLLDKSKDIEILNACKELVKKGA</sequence>
<dbReference type="GO" id="GO:0006281">
    <property type="term" value="P:DNA repair"/>
    <property type="evidence" value="ECO:0007669"/>
    <property type="project" value="UniProtKB-KW"/>
</dbReference>
<evidence type="ECO:0000259" key="4">
    <source>
        <dbReference type="Pfam" id="PF20600"/>
    </source>
</evidence>
<feature type="domain" description="Exodeoxyribonuclease X-like C-terminal" evidence="4">
    <location>
        <begin position="163"/>
        <end position="190"/>
    </location>
</feature>
<reference evidence="5" key="1">
    <citation type="submission" date="2018-06" db="EMBL/GenBank/DDBJ databases">
        <title>Sequence of the Fusobacterium nucleatum str. 12230 genome.</title>
        <authorList>
            <person name="Navarre W."/>
        </authorList>
    </citation>
    <scope>NUCLEOTIDE SEQUENCE [LARGE SCALE GENOMIC DNA]</scope>
    <source>
        <strain evidence="5">12230</strain>
    </source>
</reference>
<dbReference type="InterPro" id="IPR041247">
    <property type="entry name" value="Rad52_fam"/>
</dbReference>
<proteinExistence type="inferred from homology"/>
<organism evidence="5">
    <name type="scientific">Fusobacterium nucleatum</name>
    <dbReference type="NCBI Taxonomy" id="851"/>
    <lineage>
        <taxon>Bacteria</taxon>
        <taxon>Fusobacteriati</taxon>
        <taxon>Fusobacteriota</taxon>
        <taxon>Fusobacteriia</taxon>
        <taxon>Fusobacteriales</taxon>
        <taxon>Fusobacteriaceae</taxon>
        <taxon>Fusobacterium</taxon>
    </lineage>
</organism>